<evidence type="ECO:0000313" key="2">
    <source>
        <dbReference type="Proteomes" id="UP000094070"/>
    </source>
</evidence>
<proteinExistence type="predicted"/>
<sequence length="89" mass="10333">MNAGHLSDRWYRKNLGDALFASPEIERIKHLCLESDDKSKMSVYYRHESGGQLHCDFILYFPPECRNFALSIDAVSCEQPDRHDLALLF</sequence>
<dbReference type="AlphaFoldDB" id="A0A1E5E066"/>
<keyword evidence="2" id="KW-1185">Reference proteome</keyword>
<evidence type="ECO:0000313" key="1">
    <source>
        <dbReference type="EMBL" id="OEF23280.1"/>
    </source>
</evidence>
<protein>
    <submittedName>
        <fullName evidence="1">Uncharacterized protein</fullName>
    </submittedName>
</protein>
<dbReference type="RefSeq" id="WP_017026246.1">
    <property type="nucleotide sequence ID" value="NZ_AJYK02000095.1"/>
</dbReference>
<comment type="caution">
    <text evidence="1">The sequence shown here is derived from an EMBL/GenBank/DDBJ whole genome shotgun (WGS) entry which is preliminary data.</text>
</comment>
<accession>A0A1E5E066</accession>
<dbReference type="OrthoDB" id="6891850at2"/>
<reference evidence="1 2" key="1">
    <citation type="journal article" date="2012" name="Science">
        <title>Ecological populations of bacteria act as socially cohesive units of antibiotic production and resistance.</title>
        <authorList>
            <person name="Cordero O.X."/>
            <person name="Wildschutte H."/>
            <person name="Kirkup B."/>
            <person name="Proehl S."/>
            <person name="Ngo L."/>
            <person name="Hussain F."/>
            <person name="Le Roux F."/>
            <person name="Mincer T."/>
            <person name="Polz M.F."/>
        </authorList>
    </citation>
    <scope>NUCLEOTIDE SEQUENCE [LARGE SCALE GENOMIC DNA]</scope>
    <source>
        <strain evidence="1 2">1S-45</strain>
    </source>
</reference>
<organism evidence="1 2">
    <name type="scientific">Vibrio rumoiensis 1S-45</name>
    <dbReference type="NCBI Taxonomy" id="1188252"/>
    <lineage>
        <taxon>Bacteria</taxon>
        <taxon>Pseudomonadati</taxon>
        <taxon>Pseudomonadota</taxon>
        <taxon>Gammaproteobacteria</taxon>
        <taxon>Vibrionales</taxon>
        <taxon>Vibrionaceae</taxon>
        <taxon>Vibrio</taxon>
    </lineage>
</organism>
<dbReference type="EMBL" id="AJYK02000095">
    <property type="protein sequence ID" value="OEF23280.1"/>
    <property type="molecule type" value="Genomic_DNA"/>
</dbReference>
<dbReference type="eggNOG" id="ENOG50331PX">
    <property type="taxonomic scope" value="Bacteria"/>
</dbReference>
<dbReference type="STRING" id="1188252.A1QC_12315"/>
<name>A0A1E5E066_9VIBR</name>
<gene>
    <name evidence="1" type="ORF">A1QC_12315</name>
</gene>
<dbReference type="Proteomes" id="UP000094070">
    <property type="component" value="Unassembled WGS sequence"/>
</dbReference>